<evidence type="ECO:0000313" key="6">
    <source>
        <dbReference type="Proteomes" id="UP001596548"/>
    </source>
</evidence>
<accession>A0ABW2I593</accession>
<feature type="domain" description="DUF4352" evidence="4">
    <location>
        <begin position="76"/>
        <end position="178"/>
    </location>
</feature>
<evidence type="ECO:0000313" key="5">
    <source>
        <dbReference type="EMBL" id="MFC7280019.1"/>
    </source>
</evidence>
<proteinExistence type="predicted"/>
<dbReference type="Gene3D" id="2.60.40.1240">
    <property type="match status" value="1"/>
</dbReference>
<evidence type="ECO:0000256" key="2">
    <source>
        <dbReference type="SAM" id="MobiDB-lite"/>
    </source>
</evidence>
<dbReference type="EMBL" id="JBHTBJ010000072">
    <property type="protein sequence ID" value="MFC7280019.1"/>
    <property type="molecule type" value="Genomic_DNA"/>
</dbReference>
<organism evidence="5 6">
    <name type="scientific">Paractinoplanes rhizophilus</name>
    <dbReference type="NCBI Taxonomy" id="1416877"/>
    <lineage>
        <taxon>Bacteria</taxon>
        <taxon>Bacillati</taxon>
        <taxon>Actinomycetota</taxon>
        <taxon>Actinomycetes</taxon>
        <taxon>Micromonosporales</taxon>
        <taxon>Micromonosporaceae</taxon>
        <taxon>Paractinoplanes</taxon>
    </lineage>
</organism>
<keyword evidence="1 3" id="KW-0732">Signal</keyword>
<feature type="signal peptide" evidence="3">
    <location>
        <begin position="1"/>
        <end position="21"/>
    </location>
</feature>
<sequence length="196" mass="20415">MDELNRLAYVGLALVSLATIAACGGSGSSADLTPTGSLPAVAQSASTPATAPTSPSTSPRPAESSKLKVGGTFVGERSKITVRSAKLGGSAAEYEPGTVWLYTDVRICNTGTDALSTPSWSMWILKTQDGYEVKPADITPEPRQPALPYDSEIAPSDCVRGWLTFAPPKKSVMKEIRLVEDDLAGTGGIIASWQAG</sequence>
<dbReference type="InterPro" id="IPR029051">
    <property type="entry name" value="DUF4352"/>
</dbReference>
<dbReference type="Proteomes" id="UP001596548">
    <property type="component" value="Unassembled WGS sequence"/>
</dbReference>
<keyword evidence="6" id="KW-1185">Reference proteome</keyword>
<dbReference type="PROSITE" id="PS51257">
    <property type="entry name" value="PROKAR_LIPOPROTEIN"/>
    <property type="match status" value="1"/>
</dbReference>
<comment type="caution">
    <text evidence="5">The sequence shown here is derived from an EMBL/GenBank/DDBJ whole genome shotgun (WGS) entry which is preliminary data.</text>
</comment>
<gene>
    <name evidence="5" type="ORF">ACFQS1_39185</name>
</gene>
<feature type="region of interest" description="Disordered" evidence="2">
    <location>
        <begin position="34"/>
        <end position="67"/>
    </location>
</feature>
<name>A0ABW2I593_9ACTN</name>
<evidence type="ECO:0000256" key="3">
    <source>
        <dbReference type="SAM" id="SignalP"/>
    </source>
</evidence>
<evidence type="ECO:0000256" key="1">
    <source>
        <dbReference type="ARBA" id="ARBA00022729"/>
    </source>
</evidence>
<feature type="compositionally biased region" description="Low complexity" evidence="2">
    <location>
        <begin position="39"/>
        <end position="64"/>
    </location>
</feature>
<dbReference type="RefSeq" id="WP_378977902.1">
    <property type="nucleotide sequence ID" value="NZ_JBHTBJ010000072.1"/>
</dbReference>
<dbReference type="Pfam" id="PF11611">
    <property type="entry name" value="DUF4352"/>
    <property type="match status" value="1"/>
</dbReference>
<dbReference type="InterPro" id="IPR029050">
    <property type="entry name" value="Immunoprotect_excell_Ig-like"/>
</dbReference>
<reference evidence="6" key="1">
    <citation type="journal article" date="2019" name="Int. J. Syst. Evol. Microbiol.">
        <title>The Global Catalogue of Microorganisms (GCM) 10K type strain sequencing project: providing services to taxonomists for standard genome sequencing and annotation.</title>
        <authorList>
            <consortium name="The Broad Institute Genomics Platform"/>
            <consortium name="The Broad Institute Genome Sequencing Center for Infectious Disease"/>
            <person name="Wu L."/>
            <person name="Ma J."/>
        </authorList>
    </citation>
    <scope>NUCLEOTIDE SEQUENCE [LARGE SCALE GENOMIC DNA]</scope>
    <source>
        <strain evidence="6">XZYJT-10</strain>
    </source>
</reference>
<protein>
    <submittedName>
        <fullName evidence="5">DUF4352 domain-containing protein</fullName>
    </submittedName>
</protein>
<evidence type="ECO:0000259" key="4">
    <source>
        <dbReference type="Pfam" id="PF11611"/>
    </source>
</evidence>
<feature type="chain" id="PRO_5046125333" evidence="3">
    <location>
        <begin position="22"/>
        <end position="196"/>
    </location>
</feature>